<evidence type="ECO:0000259" key="1">
    <source>
        <dbReference type="Pfam" id="PF07859"/>
    </source>
</evidence>
<name>A0A9W4J815_9EURO</name>
<dbReference type="PANTHER" id="PTHR23024:SF166">
    <property type="entry name" value="ALPHA_BETA HYDROLASE FOLD-3 DOMAIN-CONTAINING PROTEIN-RELATED"/>
    <property type="match status" value="1"/>
</dbReference>
<dbReference type="GO" id="GO:0072330">
    <property type="term" value="P:monocarboxylic acid biosynthetic process"/>
    <property type="evidence" value="ECO:0007669"/>
    <property type="project" value="UniProtKB-ARBA"/>
</dbReference>
<organism evidence="2 3">
    <name type="scientific">Penicillium salamii</name>
    <dbReference type="NCBI Taxonomy" id="1612424"/>
    <lineage>
        <taxon>Eukaryota</taxon>
        <taxon>Fungi</taxon>
        <taxon>Dikarya</taxon>
        <taxon>Ascomycota</taxon>
        <taxon>Pezizomycotina</taxon>
        <taxon>Eurotiomycetes</taxon>
        <taxon>Eurotiomycetidae</taxon>
        <taxon>Eurotiales</taxon>
        <taxon>Aspergillaceae</taxon>
        <taxon>Penicillium</taxon>
    </lineage>
</organism>
<reference evidence="2" key="1">
    <citation type="submission" date="2021-07" db="EMBL/GenBank/DDBJ databases">
        <authorList>
            <person name="Branca A.L. A."/>
        </authorList>
    </citation>
    <scope>NUCLEOTIDE SEQUENCE</scope>
</reference>
<dbReference type="GO" id="GO:0017000">
    <property type="term" value="P:antibiotic biosynthetic process"/>
    <property type="evidence" value="ECO:0007669"/>
    <property type="project" value="UniProtKB-ARBA"/>
</dbReference>
<dbReference type="OrthoDB" id="7344096at2759"/>
<sequence>MAEYRHLANAHPQWVDFPNNLPPNTRRVLMTRDHLTIAPQIGLDIDEFTVPARDGHLICIRSYKQKGCTDLPLLIYLHGGGFVTGGLETDDDSCRALAKQVPLLVLNVEYRLAPENKFPVGFEDSFDVVRWAAVHGSAQLPINLQRGFLLGGTSAGANFTAGISHLAVREGLSPPLTGLLFLAGSFCHPDVRPAKYRDRILSVDEINDAPGLTRKSIDYFAAKYGAPPEDKRLSPLLFDSHSGLAQKAVFYVCGWDPRRDEALLFEQLLKEERIETKLYVYPGLPHGFWTTCPDLEVSKSWSEDLVQGVKFLLG</sequence>
<dbReference type="Proteomes" id="UP001152592">
    <property type="component" value="Unassembled WGS sequence"/>
</dbReference>
<proteinExistence type="predicted"/>
<protein>
    <recommendedName>
        <fullName evidence="1">Alpha/beta hydrolase fold-3 domain-containing protein</fullName>
    </recommendedName>
</protein>
<dbReference type="AlphaFoldDB" id="A0A9W4J815"/>
<gene>
    <name evidence="2" type="ORF">PSALAMII_LOCUS5092</name>
</gene>
<dbReference type="Gene3D" id="3.40.50.1820">
    <property type="entry name" value="alpha/beta hydrolase"/>
    <property type="match status" value="1"/>
</dbReference>
<dbReference type="EMBL" id="CAJVPD010000231">
    <property type="protein sequence ID" value="CAG8375383.1"/>
    <property type="molecule type" value="Genomic_DNA"/>
</dbReference>
<dbReference type="Pfam" id="PF07859">
    <property type="entry name" value="Abhydrolase_3"/>
    <property type="match status" value="1"/>
</dbReference>
<comment type="caution">
    <text evidence="2">The sequence shown here is derived from an EMBL/GenBank/DDBJ whole genome shotgun (WGS) entry which is preliminary data.</text>
</comment>
<dbReference type="PANTHER" id="PTHR23024">
    <property type="entry name" value="ARYLACETAMIDE DEACETYLASE"/>
    <property type="match status" value="1"/>
</dbReference>
<dbReference type="InterPro" id="IPR013094">
    <property type="entry name" value="AB_hydrolase_3"/>
</dbReference>
<dbReference type="SUPFAM" id="SSF53474">
    <property type="entry name" value="alpha/beta-Hydrolases"/>
    <property type="match status" value="1"/>
</dbReference>
<evidence type="ECO:0000313" key="2">
    <source>
        <dbReference type="EMBL" id="CAG8375383.1"/>
    </source>
</evidence>
<feature type="domain" description="Alpha/beta hydrolase fold-3" evidence="1">
    <location>
        <begin position="74"/>
        <end position="289"/>
    </location>
</feature>
<dbReference type="GO" id="GO:0016787">
    <property type="term" value="F:hydrolase activity"/>
    <property type="evidence" value="ECO:0007669"/>
    <property type="project" value="InterPro"/>
</dbReference>
<dbReference type="InterPro" id="IPR029058">
    <property type="entry name" value="AB_hydrolase_fold"/>
</dbReference>
<accession>A0A9W4J815</accession>
<evidence type="ECO:0000313" key="3">
    <source>
        <dbReference type="Proteomes" id="UP001152592"/>
    </source>
</evidence>
<dbReference type="InterPro" id="IPR050466">
    <property type="entry name" value="Carboxylest/Gibb_receptor"/>
</dbReference>